<dbReference type="NCBIfam" id="NF041573">
    <property type="entry name" value="rhamnosid_Stmyc"/>
    <property type="match status" value="1"/>
</dbReference>
<dbReference type="PROSITE" id="PS51318">
    <property type="entry name" value="TAT"/>
    <property type="match status" value="1"/>
</dbReference>
<dbReference type="SUPFAM" id="SSF48208">
    <property type="entry name" value="Six-hairpin glycosidases"/>
    <property type="match status" value="1"/>
</dbReference>
<gene>
    <name evidence="9" type="ORF">G4H13_08255</name>
</gene>
<dbReference type="AlphaFoldDB" id="A0A6G4ACI8"/>
<evidence type="ECO:0000256" key="3">
    <source>
        <dbReference type="ARBA" id="ARBA00022801"/>
    </source>
</evidence>
<organism evidence="9 10">
    <name type="scientific">Streptomyces rhizosphaericus</name>
    <dbReference type="NCBI Taxonomy" id="114699"/>
    <lineage>
        <taxon>Bacteria</taxon>
        <taxon>Bacillati</taxon>
        <taxon>Actinomycetota</taxon>
        <taxon>Actinomycetes</taxon>
        <taxon>Kitasatosporales</taxon>
        <taxon>Streptomycetaceae</taxon>
        <taxon>Streptomyces</taxon>
        <taxon>Streptomyces violaceusniger group</taxon>
    </lineage>
</organism>
<dbReference type="InterPro" id="IPR035398">
    <property type="entry name" value="Bac_rhamnosid_C"/>
</dbReference>
<dbReference type="EC" id="3.2.1.40" evidence="2"/>
<feature type="domain" description="Alpha-L-rhamnosidase concanavalin-like" evidence="5">
    <location>
        <begin position="533"/>
        <end position="631"/>
    </location>
</feature>
<evidence type="ECO:0000256" key="2">
    <source>
        <dbReference type="ARBA" id="ARBA00012652"/>
    </source>
</evidence>
<evidence type="ECO:0000256" key="1">
    <source>
        <dbReference type="ARBA" id="ARBA00001445"/>
    </source>
</evidence>
<evidence type="ECO:0000259" key="6">
    <source>
        <dbReference type="Pfam" id="PF08531"/>
    </source>
</evidence>
<dbReference type="RefSeq" id="WP_164425220.1">
    <property type="nucleotide sequence ID" value="NZ_JAAIKT010000006.1"/>
</dbReference>
<dbReference type="Pfam" id="PF08531">
    <property type="entry name" value="Bac_rhamnosid_N"/>
    <property type="match status" value="1"/>
</dbReference>
<dbReference type="InterPro" id="IPR012341">
    <property type="entry name" value="6hp_glycosidase-like_sf"/>
</dbReference>
<feature type="domain" description="Alpha-L-rhamnosidase C-terminal" evidence="8">
    <location>
        <begin position="970"/>
        <end position="1053"/>
    </location>
</feature>
<keyword evidence="4" id="KW-0732">Signal</keyword>
<dbReference type="Pfam" id="PF05592">
    <property type="entry name" value="Bac_rhamnosid"/>
    <property type="match status" value="1"/>
</dbReference>
<feature type="chain" id="PRO_5038558744" description="alpha-L-rhamnosidase" evidence="4">
    <location>
        <begin position="29"/>
        <end position="1086"/>
    </location>
</feature>
<evidence type="ECO:0000313" key="9">
    <source>
        <dbReference type="EMBL" id="NEW70401.1"/>
    </source>
</evidence>
<dbReference type="PIRSF" id="PIRSF010631">
    <property type="entry name" value="A-rhamnsds"/>
    <property type="match status" value="1"/>
</dbReference>
<dbReference type="GO" id="GO:0005975">
    <property type="term" value="P:carbohydrate metabolic process"/>
    <property type="evidence" value="ECO:0007669"/>
    <property type="project" value="InterPro"/>
</dbReference>
<dbReference type="InterPro" id="IPR013737">
    <property type="entry name" value="Bac_rhamnosid_N"/>
</dbReference>
<comment type="catalytic activity">
    <reaction evidence="1">
        <text>Hydrolysis of terminal non-reducing alpha-L-rhamnose residues in alpha-L-rhamnosides.</text>
        <dbReference type="EC" id="3.2.1.40"/>
    </reaction>
</comment>
<dbReference type="PANTHER" id="PTHR33307">
    <property type="entry name" value="ALPHA-RHAMNOSIDASE (EUROFUNG)"/>
    <property type="match status" value="1"/>
</dbReference>
<protein>
    <recommendedName>
        <fullName evidence="2">alpha-L-rhamnosidase</fullName>
        <ecNumber evidence="2">3.2.1.40</ecNumber>
    </recommendedName>
</protein>
<dbReference type="Gene3D" id="2.60.420.10">
    <property type="entry name" value="Maltose phosphorylase, domain 3"/>
    <property type="match status" value="1"/>
</dbReference>
<dbReference type="EMBL" id="JAAIKT010000006">
    <property type="protein sequence ID" value="NEW70401.1"/>
    <property type="molecule type" value="Genomic_DNA"/>
</dbReference>
<comment type="caution">
    <text evidence="9">The sequence shown here is derived from an EMBL/GenBank/DDBJ whole genome shotgun (WGS) entry which is preliminary data.</text>
</comment>
<dbReference type="Pfam" id="PF17390">
    <property type="entry name" value="Bac_rhamnosid_C"/>
    <property type="match status" value="1"/>
</dbReference>
<dbReference type="InterPro" id="IPR053565">
    <property type="entry name" value="GH78"/>
</dbReference>
<dbReference type="InterPro" id="IPR008928">
    <property type="entry name" value="6-hairpin_glycosidase_sf"/>
</dbReference>
<dbReference type="GO" id="GO:0030596">
    <property type="term" value="F:alpha-L-rhamnosidase activity"/>
    <property type="evidence" value="ECO:0007669"/>
    <property type="project" value="UniProtKB-EC"/>
</dbReference>
<proteinExistence type="predicted"/>
<dbReference type="InterPro" id="IPR008902">
    <property type="entry name" value="Rhamnosid_concanavalin"/>
</dbReference>
<dbReference type="SUPFAM" id="SSF49785">
    <property type="entry name" value="Galactose-binding domain-like"/>
    <property type="match status" value="2"/>
</dbReference>
<reference evidence="9" key="1">
    <citation type="submission" date="2020-02" db="EMBL/GenBank/DDBJ databases">
        <title>A new Streptomyces sp. for controlling soil-borne diseases.</title>
        <authorList>
            <person name="Li X."/>
            <person name="Tian Y."/>
            <person name="Gao K."/>
        </authorList>
    </citation>
    <scope>NUCLEOTIDE SEQUENCE [LARGE SCALE GENOMIC DNA]</scope>
    <source>
        <strain evidence="9">0250</strain>
    </source>
</reference>
<feature type="signal peptide" evidence="4">
    <location>
        <begin position="1"/>
        <end position="28"/>
    </location>
</feature>
<evidence type="ECO:0000256" key="4">
    <source>
        <dbReference type="SAM" id="SignalP"/>
    </source>
</evidence>
<dbReference type="InterPro" id="IPR008979">
    <property type="entry name" value="Galactose-bd-like_sf"/>
</dbReference>
<sequence>MISRRHLLATTAATGTALTGLPALTPSAAATATAATAEERPGAGLRVRSTTVEYAPHPLGLDTARPRLSWILESDARDQLQSAYHIRVATSPDRLGEPDVWDSGRTASRQSVLVPYDGPALRPRTRYHWSVRVWDGHGRPSPWSAPAWWETGLLNSGQWQARWVAAPAALTAPPSLEGASWIWFPEGDPATEAPAATRWFRTTVHAPGTVRRARLVVAADDGFTAQVNGTEVATREAVGVLKAWSHPVTVDVTEFLDEGAATLAVAATNAEKGPAGLLATLELTTEDGTTHHHTDATWRTTATEPPAAWADPDYDDSGWATAKKLAAWGGGPWGKVLPLQSPAQLRRTFRLTKPVARARLYSTALGLYEAHLNGVRVGRDQLAPGWTDYRKRVAYQTYDVTDALRRGANALGVTLAPGWYAGNIAWFGQARYGDHPALLAQLEVTYTDGSTERITTDQQWRAATGPLLTADLLMGEEYDARAETPGWTSPGFDDTGWQPAVTATDITAEVVAQTDVPTRVEREIKPVKVTEPAPGVHLFDLGQNMVGSVRLTVSGPAGHKVRIRHAEVLNPDGTAYTANLRTARPVDTYTLKGGGRETYEPRFTFHGFRYVEVTGYPGTPSLDAITGRVMHTAAPFTLSFHTDSAMLNQLHSNITWGLRGNFLSIPTDTPARDERLGWTGDINVFSSTAAYTMESARFLTKWLQDLRDGQTDEGSYPDVAPHLGDVGNGVAGWGDAGVTVPWNLYQAYGDTEVLRENWPAMRRWISYLERHSTDLLRPAEGYGDWLSVEADTPKDVIATAYFAHATDLVARTAHVLGEDPAPYEDLLTRIKAAFNRAYVSADGRIKGDTQTAYVLALSMDLLPAHLRTPAADRLVALIKDRDWHLSTGFLGTPRLLPTLTETGHTDVAYRLLHQRTFPSWGYQIDRGATTMWERWDSIKPDGSFQDVGMNSFNHYAYGSVGEWMYQNITGIAPAAPGFREIVIRPRPGGEVRSAEGRYDSLYGPVTTRWSQGAQGGDNGGGGDSGGDFTLTVSIPVNTTAQIWVPARRAADVTASGARLLRMADGCAVFAVGSGTHRFLTRGRPRG</sequence>
<dbReference type="InterPro" id="IPR006311">
    <property type="entry name" value="TAT_signal"/>
</dbReference>
<feature type="domain" description="Bacterial alpha-L-rhamnosidase N-terminal" evidence="6">
    <location>
        <begin position="353"/>
        <end position="520"/>
    </location>
</feature>
<accession>A0A6G4ACI8</accession>
<dbReference type="InterPro" id="IPR013783">
    <property type="entry name" value="Ig-like_fold"/>
</dbReference>
<keyword evidence="10" id="KW-1185">Reference proteome</keyword>
<dbReference type="Pfam" id="PF25788">
    <property type="entry name" value="Ig_Rha78A_N"/>
    <property type="match status" value="1"/>
</dbReference>
<dbReference type="InterPro" id="IPR016007">
    <property type="entry name" value="Alpha_rhamnosid"/>
</dbReference>
<dbReference type="Gene3D" id="1.50.10.10">
    <property type="match status" value="1"/>
</dbReference>
<name>A0A6G4ACI8_9ACTN</name>
<dbReference type="InterPro" id="IPR035396">
    <property type="entry name" value="Bac_rhamnosid6H"/>
</dbReference>
<evidence type="ECO:0000259" key="5">
    <source>
        <dbReference type="Pfam" id="PF05592"/>
    </source>
</evidence>
<dbReference type="Gene3D" id="2.60.120.260">
    <property type="entry name" value="Galactose-binding domain-like"/>
    <property type="match status" value="3"/>
</dbReference>
<feature type="domain" description="Alpha-L-rhamnosidase six-hairpin glycosidase" evidence="7">
    <location>
        <begin position="637"/>
        <end position="968"/>
    </location>
</feature>
<keyword evidence="3 9" id="KW-0378">Hydrolase</keyword>
<dbReference type="Proteomes" id="UP000476310">
    <property type="component" value="Unassembled WGS sequence"/>
</dbReference>
<dbReference type="Gene3D" id="2.60.40.10">
    <property type="entry name" value="Immunoglobulins"/>
    <property type="match status" value="1"/>
</dbReference>
<dbReference type="Pfam" id="PF17389">
    <property type="entry name" value="Bac_rhamnosid6H"/>
    <property type="match status" value="1"/>
</dbReference>
<dbReference type="PANTHER" id="PTHR33307:SF6">
    <property type="entry name" value="ALPHA-RHAMNOSIDASE (EUROFUNG)-RELATED"/>
    <property type="match status" value="1"/>
</dbReference>
<evidence type="ECO:0000313" key="10">
    <source>
        <dbReference type="Proteomes" id="UP000476310"/>
    </source>
</evidence>
<evidence type="ECO:0000259" key="8">
    <source>
        <dbReference type="Pfam" id="PF17390"/>
    </source>
</evidence>
<evidence type="ECO:0000259" key="7">
    <source>
        <dbReference type="Pfam" id="PF17389"/>
    </source>
</evidence>